<gene>
    <name evidence="1" type="ORF">M513_11193</name>
    <name evidence="2" type="ORF">M514_11193</name>
</gene>
<accession>A0A085NET3</accession>
<dbReference type="AlphaFoldDB" id="A0A085NET3"/>
<dbReference type="EMBL" id="KL363310">
    <property type="protein sequence ID" value="KFD47902.1"/>
    <property type="molecule type" value="Genomic_DNA"/>
</dbReference>
<protein>
    <submittedName>
        <fullName evidence="2">Uncharacterized protein</fullName>
    </submittedName>
</protein>
<sequence length="224" mass="24927">MYPPYSHYSELLPHSSNPNKFLLQAIEERYTSNALSVIAERAFHVASVVPLHLTGGASAVYLQLSHQQKKKVQEVTLAINAVFAVDPFVAYEQFVMRRLDPDELPDVFGLTCSWHLYSALYPKRHCVPSCGPAGALRQLLKDGSRLENLNLSQIPAWAQAVITDGRAIDSRKTCFGDKDEKFSLPAAASARRYYAFEVPKRFITNCTAQRLESAKGENGSGPRL</sequence>
<evidence type="ECO:0000313" key="1">
    <source>
        <dbReference type="EMBL" id="KFD47902.1"/>
    </source>
</evidence>
<evidence type="ECO:0000313" key="2">
    <source>
        <dbReference type="EMBL" id="KFD67979.1"/>
    </source>
</evidence>
<keyword evidence="3" id="KW-1185">Reference proteome</keyword>
<reference evidence="2 3" key="1">
    <citation type="journal article" date="2014" name="Nat. Genet.">
        <title>Genome and transcriptome of the porcine whipworm Trichuris suis.</title>
        <authorList>
            <person name="Jex A.R."/>
            <person name="Nejsum P."/>
            <person name="Schwarz E.M."/>
            <person name="Hu L."/>
            <person name="Young N.D."/>
            <person name="Hall R.S."/>
            <person name="Korhonen P.K."/>
            <person name="Liao S."/>
            <person name="Thamsborg S."/>
            <person name="Xia J."/>
            <person name="Xu P."/>
            <person name="Wang S."/>
            <person name="Scheerlinck J.P."/>
            <person name="Hofmann A."/>
            <person name="Sternberg P.W."/>
            <person name="Wang J."/>
            <person name="Gasser R.B."/>
        </authorList>
    </citation>
    <scope>NUCLEOTIDE SEQUENCE [LARGE SCALE GENOMIC DNA]</scope>
    <source>
        <strain evidence="2">DCEP-RM93F</strain>
        <strain evidence="1">DCEP-RM93M</strain>
    </source>
</reference>
<dbReference type="EMBL" id="KL367509">
    <property type="protein sequence ID" value="KFD67979.1"/>
    <property type="molecule type" value="Genomic_DNA"/>
</dbReference>
<evidence type="ECO:0000313" key="3">
    <source>
        <dbReference type="Proteomes" id="UP000030764"/>
    </source>
</evidence>
<organism evidence="2">
    <name type="scientific">Trichuris suis</name>
    <name type="common">pig whipworm</name>
    <dbReference type="NCBI Taxonomy" id="68888"/>
    <lineage>
        <taxon>Eukaryota</taxon>
        <taxon>Metazoa</taxon>
        <taxon>Ecdysozoa</taxon>
        <taxon>Nematoda</taxon>
        <taxon>Enoplea</taxon>
        <taxon>Dorylaimia</taxon>
        <taxon>Trichinellida</taxon>
        <taxon>Trichuridae</taxon>
        <taxon>Trichuris</taxon>
    </lineage>
</organism>
<dbReference type="Proteomes" id="UP000030764">
    <property type="component" value="Unassembled WGS sequence"/>
</dbReference>
<proteinExistence type="predicted"/>
<name>A0A085NET3_9BILA</name>
<dbReference type="Proteomes" id="UP000030758">
    <property type="component" value="Unassembled WGS sequence"/>
</dbReference>